<evidence type="ECO:0000313" key="2">
    <source>
        <dbReference type="EMBL" id="GIF71599.1"/>
    </source>
</evidence>
<feature type="transmembrane region" description="Helical" evidence="1">
    <location>
        <begin position="54"/>
        <end position="74"/>
    </location>
</feature>
<gene>
    <name evidence="2" type="ORF">Asi02nite_11170</name>
</gene>
<evidence type="ECO:0000256" key="1">
    <source>
        <dbReference type="SAM" id="Phobius"/>
    </source>
</evidence>
<keyword evidence="1" id="KW-0812">Transmembrane</keyword>
<organism evidence="2 3">
    <name type="scientific">Asanoa siamensis</name>
    <dbReference type="NCBI Taxonomy" id="926357"/>
    <lineage>
        <taxon>Bacteria</taxon>
        <taxon>Bacillati</taxon>
        <taxon>Actinomycetota</taxon>
        <taxon>Actinomycetes</taxon>
        <taxon>Micromonosporales</taxon>
        <taxon>Micromonosporaceae</taxon>
        <taxon>Asanoa</taxon>
    </lineage>
</organism>
<evidence type="ECO:0008006" key="4">
    <source>
        <dbReference type="Google" id="ProtNLM"/>
    </source>
</evidence>
<feature type="transmembrane region" description="Helical" evidence="1">
    <location>
        <begin position="12"/>
        <end position="34"/>
    </location>
</feature>
<feature type="transmembrane region" description="Helical" evidence="1">
    <location>
        <begin position="160"/>
        <end position="180"/>
    </location>
</feature>
<sequence length="230" mass="24176">MPSIRTARLTGLFYLGLAVAGGLSFLLIRSRLFVADDPAATLANLLDHESLARAGIAFELLTVLTQALAAAWFYRLFHAANRFAAAAIAAFGLVNAVAVLVSSALLATALETARAGGDAAPVQLLHTVSGHLWSVGGLFFGLWLIPMGRCVLDSGWMPRALGWLLVAGGAGYVLSAFVRYLSPDTATIADTLAYPATAGELWMIGYLLIRGARRQAPDRSPAATPQPATL</sequence>
<dbReference type="Pfam" id="PF14329">
    <property type="entry name" value="DUF4386"/>
    <property type="match status" value="1"/>
</dbReference>
<proteinExistence type="predicted"/>
<name>A0ABQ4CJY6_9ACTN</name>
<keyword evidence="1" id="KW-1133">Transmembrane helix</keyword>
<feature type="transmembrane region" description="Helical" evidence="1">
    <location>
        <begin position="192"/>
        <end position="209"/>
    </location>
</feature>
<dbReference type="InterPro" id="IPR025495">
    <property type="entry name" value="DUF4386"/>
</dbReference>
<feature type="transmembrane region" description="Helical" evidence="1">
    <location>
        <begin position="130"/>
        <end position="148"/>
    </location>
</feature>
<feature type="transmembrane region" description="Helical" evidence="1">
    <location>
        <begin position="86"/>
        <end position="110"/>
    </location>
</feature>
<accession>A0ABQ4CJY6</accession>
<keyword evidence="3" id="KW-1185">Reference proteome</keyword>
<protein>
    <recommendedName>
        <fullName evidence="4">DUF4386 domain-containing protein</fullName>
    </recommendedName>
</protein>
<keyword evidence="1" id="KW-0472">Membrane</keyword>
<dbReference type="RefSeq" id="WP_203711073.1">
    <property type="nucleotide sequence ID" value="NZ_BONE01000006.1"/>
</dbReference>
<dbReference type="Proteomes" id="UP000604117">
    <property type="component" value="Unassembled WGS sequence"/>
</dbReference>
<reference evidence="2 3" key="1">
    <citation type="submission" date="2021-01" db="EMBL/GenBank/DDBJ databases">
        <title>Whole genome shotgun sequence of Asanoa siamensis NBRC 107932.</title>
        <authorList>
            <person name="Komaki H."/>
            <person name="Tamura T."/>
        </authorList>
    </citation>
    <scope>NUCLEOTIDE SEQUENCE [LARGE SCALE GENOMIC DNA]</scope>
    <source>
        <strain evidence="2 3">NBRC 107932</strain>
    </source>
</reference>
<dbReference type="EMBL" id="BONE01000006">
    <property type="protein sequence ID" value="GIF71599.1"/>
    <property type="molecule type" value="Genomic_DNA"/>
</dbReference>
<evidence type="ECO:0000313" key="3">
    <source>
        <dbReference type="Proteomes" id="UP000604117"/>
    </source>
</evidence>
<comment type="caution">
    <text evidence="2">The sequence shown here is derived from an EMBL/GenBank/DDBJ whole genome shotgun (WGS) entry which is preliminary data.</text>
</comment>